<feature type="region of interest" description="Disordered" evidence="1">
    <location>
        <begin position="1"/>
        <end position="50"/>
    </location>
</feature>
<dbReference type="PANTHER" id="PTHR33096">
    <property type="entry name" value="CXC2 DOMAIN-CONTAINING PROTEIN"/>
    <property type="match status" value="1"/>
</dbReference>
<protein>
    <recommendedName>
        <fullName evidence="2">CxC1-like cysteine cluster associated with KDZ transposases domain-containing protein</fullName>
    </recommendedName>
</protein>
<dbReference type="OrthoDB" id="2757993at2759"/>
<feature type="domain" description="CxC1-like cysteine cluster associated with KDZ transposases" evidence="2">
    <location>
        <begin position="166"/>
        <end position="251"/>
    </location>
</feature>
<dbReference type="Proteomes" id="UP000184267">
    <property type="component" value="Unassembled WGS sequence"/>
</dbReference>
<evidence type="ECO:0000259" key="2">
    <source>
        <dbReference type="Pfam" id="PF18802"/>
    </source>
</evidence>
<feature type="compositionally biased region" description="Polar residues" evidence="1">
    <location>
        <begin position="21"/>
        <end position="32"/>
    </location>
</feature>
<accession>A0A1M2VCC1</accession>
<keyword evidence="4" id="KW-1185">Reference proteome</keyword>
<organism evidence="3 4">
    <name type="scientific">Trametes pubescens</name>
    <name type="common">White-rot fungus</name>
    <dbReference type="NCBI Taxonomy" id="154538"/>
    <lineage>
        <taxon>Eukaryota</taxon>
        <taxon>Fungi</taxon>
        <taxon>Dikarya</taxon>
        <taxon>Basidiomycota</taxon>
        <taxon>Agaricomycotina</taxon>
        <taxon>Agaricomycetes</taxon>
        <taxon>Polyporales</taxon>
        <taxon>Polyporaceae</taxon>
        <taxon>Trametes</taxon>
    </lineage>
</organism>
<comment type="caution">
    <text evidence="3">The sequence shown here is derived from an EMBL/GenBank/DDBJ whole genome shotgun (WGS) entry which is preliminary data.</text>
</comment>
<evidence type="ECO:0000313" key="4">
    <source>
        <dbReference type="Proteomes" id="UP000184267"/>
    </source>
</evidence>
<evidence type="ECO:0000256" key="1">
    <source>
        <dbReference type="SAM" id="MobiDB-lite"/>
    </source>
</evidence>
<name>A0A1M2VCC1_TRAPU</name>
<dbReference type="EMBL" id="MNAD01001480">
    <property type="protein sequence ID" value="OJT05166.1"/>
    <property type="molecule type" value="Genomic_DNA"/>
</dbReference>
<dbReference type="InterPro" id="IPR041320">
    <property type="entry name" value="CxC1"/>
</dbReference>
<dbReference type="AlphaFoldDB" id="A0A1M2VCC1"/>
<reference evidence="3 4" key="1">
    <citation type="submission" date="2016-10" db="EMBL/GenBank/DDBJ databases">
        <title>Genome sequence of the basidiomycete white-rot fungus Trametes pubescens.</title>
        <authorList>
            <person name="Makela M.R."/>
            <person name="Granchi Z."/>
            <person name="Peng M."/>
            <person name="De Vries R.P."/>
            <person name="Grigoriev I."/>
            <person name="Riley R."/>
            <person name="Hilden K."/>
        </authorList>
    </citation>
    <scope>NUCLEOTIDE SEQUENCE [LARGE SCALE GENOMIC DNA]</scope>
    <source>
        <strain evidence="3 4">FBCC735</strain>
    </source>
</reference>
<dbReference type="OMA" id="METEPAC"/>
<sequence length="339" mass="37673">MDESYILPPPATPPRRPPERSQQPVGAQFSTPQKRRPPRKDSVIVNRPGVALRQQRLTQELHALMETEPACEPSSSQFAPTSVDDDVEMPDAEGTYDNGTDDLDSPAVENVISQGDSRPRRLLPDTATEKLYATWLALVPTLIPAYLNYLQASQARIGQLPALRQWTCSSKACPRKEYTILCLHSHYLESNVLQSCGCINIAQVLVKNGLFPTSPTYPRVAVSIDLLDFYFALFERSADAVSALASALKSIYQRRGFPILNEKGEPVQDPFRRGIGHAVQWYDCLRNRPEAMVESAIDECLSYIMSHPSSSDSESAHAGAFDSGSFPQRQQEQTHSRGK</sequence>
<dbReference type="PANTHER" id="PTHR33096:SF1">
    <property type="entry name" value="CXC1-LIKE CYSTEINE CLUSTER ASSOCIATED WITH KDZ TRANSPOSASES DOMAIN-CONTAINING PROTEIN"/>
    <property type="match status" value="1"/>
</dbReference>
<evidence type="ECO:0000313" key="3">
    <source>
        <dbReference type="EMBL" id="OJT05166.1"/>
    </source>
</evidence>
<feature type="region of interest" description="Disordered" evidence="1">
    <location>
        <begin position="309"/>
        <end position="339"/>
    </location>
</feature>
<proteinExistence type="predicted"/>
<dbReference type="Pfam" id="PF18802">
    <property type="entry name" value="CxC1"/>
    <property type="match status" value="1"/>
</dbReference>
<gene>
    <name evidence="3" type="ORF">TRAPUB_3991</name>
</gene>
<feature type="region of interest" description="Disordered" evidence="1">
    <location>
        <begin position="67"/>
        <end position="107"/>
    </location>
</feature>
<dbReference type="STRING" id="154538.A0A1M2VCC1"/>